<evidence type="ECO:0000313" key="3">
    <source>
        <dbReference type="EMBL" id="AUX24719.1"/>
    </source>
</evidence>
<sequence>MNSRPPFPSSPPSQPSPYRYLGRGGSERPVRLQIIIALVAGLIVVAVPLYLWRRPKPESIPSADAATVDAGALALDAGVPADADAGQPERVTLSPFTTIRCQNPGPGTTPPDRCDHITFFEDGLARAIRDSVPCAPTGKSSITVSFVLDMDFRRKRTNLYAGKSTTVKRTRTRELIRCVKRAMPKPDWAAIPHQYVKYKINVMATYPPSDGDSF</sequence>
<evidence type="ECO:0000256" key="1">
    <source>
        <dbReference type="SAM" id="MobiDB-lite"/>
    </source>
</evidence>
<evidence type="ECO:0000313" key="4">
    <source>
        <dbReference type="Proteomes" id="UP000295781"/>
    </source>
</evidence>
<feature type="compositionally biased region" description="Pro residues" evidence="1">
    <location>
        <begin position="1"/>
        <end position="15"/>
    </location>
</feature>
<dbReference type="RefSeq" id="WP_129351176.1">
    <property type="nucleotide sequence ID" value="NZ_CP012670.1"/>
</dbReference>
<reference evidence="3 4" key="1">
    <citation type="submission" date="2015-09" db="EMBL/GenBank/DDBJ databases">
        <title>Sorangium comparison.</title>
        <authorList>
            <person name="Zaburannyi N."/>
            <person name="Bunk B."/>
            <person name="Overmann J."/>
            <person name="Mueller R."/>
        </authorList>
    </citation>
    <scope>NUCLEOTIDE SEQUENCE [LARGE SCALE GENOMIC DNA]</scope>
    <source>
        <strain evidence="3 4">So ceGT47</strain>
    </source>
</reference>
<keyword evidence="2" id="KW-0472">Membrane</keyword>
<evidence type="ECO:0000256" key="2">
    <source>
        <dbReference type="SAM" id="Phobius"/>
    </source>
</evidence>
<gene>
    <name evidence="3" type="ORF">SOCEGT47_052580</name>
</gene>
<protein>
    <submittedName>
        <fullName evidence="3">Uncharacterized protein</fullName>
    </submittedName>
</protein>
<dbReference type="EMBL" id="CP012670">
    <property type="protein sequence ID" value="AUX24719.1"/>
    <property type="molecule type" value="Genomic_DNA"/>
</dbReference>
<accession>A0A4P2Q5R2</accession>
<dbReference type="AlphaFoldDB" id="A0A4P2Q5R2"/>
<organism evidence="3 4">
    <name type="scientific">Sorangium cellulosum</name>
    <name type="common">Polyangium cellulosum</name>
    <dbReference type="NCBI Taxonomy" id="56"/>
    <lineage>
        <taxon>Bacteria</taxon>
        <taxon>Pseudomonadati</taxon>
        <taxon>Myxococcota</taxon>
        <taxon>Polyangia</taxon>
        <taxon>Polyangiales</taxon>
        <taxon>Polyangiaceae</taxon>
        <taxon>Sorangium</taxon>
    </lineage>
</organism>
<name>A0A4P2Q5R2_SORCE</name>
<keyword evidence="2" id="KW-1133">Transmembrane helix</keyword>
<feature type="region of interest" description="Disordered" evidence="1">
    <location>
        <begin position="1"/>
        <end position="22"/>
    </location>
</feature>
<keyword evidence="2" id="KW-0812">Transmembrane</keyword>
<dbReference type="OrthoDB" id="5506124at2"/>
<feature type="transmembrane region" description="Helical" evidence="2">
    <location>
        <begin position="30"/>
        <end position="52"/>
    </location>
</feature>
<proteinExistence type="predicted"/>
<dbReference type="Proteomes" id="UP000295781">
    <property type="component" value="Chromosome"/>
</dbReference>